<feature type="compositionally biased region" description="Basic and acidic residues" evidence="1">
    <location>
        <begin position="77"/>
        <end position="91"/>
    </location>
</feature>
<feature type="region of interest" description="Disordered" evidence="1">
    <location>
        <begin position="63"/>
        <end position="91"/>
    </location>
</feature>
<dbReference type="Proteomes" id="UP000887013">
    <property type="component" value="Unassembled WGS sequence"/>
</dbReference>
<dbReference type="EMBL" id="BMAW01038060">
    <property type="protein sequence ID" value="GFU50892.1"/>
    <property type="molecule type" value="Genomic_DNA"/>
</dbReference>
<gene>
    <name evidence="2" type="ORF">NPIL_198821</name>
</gene>
<dbReference type="AlphaFoldDB" id="A0A8X6R2F4"/>
<name>A0A8X6R2F4_NEPPI</name>
<keyword evidence="3" id="KW-1185">Reference proteome</keyword>
<sequence>MKIDDTVLKIQRDHLEIKPPHTPMHEANLKSAYSFIIRYCPKEWDRICFQSLCKLFSTIEAGVDQENDGPSRPNYAHSERNNDILYPEETH</sequence>
<evidence type="ECO:0000313" key="3">
    <source>
        <dbReference type="Proteomes" id="UP000887013"/>
    </source>
</evidence>
<evidence type="ECO:0000256" key="1">
    <source>
        <dbReference type="SAM" id="MobiDB-lite"/>
    </source>
</evidence>
<proteinExistence type="predicted"/>
<evidence type="ECO:0000313" key="2">
    <source>
        <dbReference type="EMBL" id="GFU50892.1"/>
    </source>
</evidence>
<organism evidence="2 3">
    <name type="scientific">Nephila pilipes</name>
    <name type="common">Giant wood spider</name>
    <name type="synonym">Nephila maculata</name>
    <dbReference type="NCBI Taxonomy" id="299642"/>
    <lineage>
        <taxon>Eukaryota</taxon>
        <taxon>Metazoa</taxon>
        <taxon>Ecdysozoa</taxon>
        <taxon>Arthropoda</taxon>
        <taxon>Chelicerata</taxon>
        <taxon>Arachnida</taxon>
        <taxon>Araneae</taxon>
        <taxon>Araneomorphae</taxon>
        <taxon>Entelegynae</taxon>
        <taxon>Araneoidea</taxon>
        <taxon>Nephilidae</taxon>
        <taxon>Nephila</taxon>
    </lineage>
</organism>
<accession>A0A8X6R2F4</accession>
<protein>
    <submittedName>
        <fullName evidence="2">Uncharacterized protein</fullName>
    </submittedName>
</protein>
<reference evidence="2" key="1">
    <citation type="submission" date="2020-08" db="EMBL/GenBank/DDBJ databases">
        <title>Multicomponent nature underlies the extraordinary mechanical properties of spider dragline silk.</title>
        <authorList>
            <person name="Kono N."/>
            <person name="Nakamura H."/>
            <person name="Mori M."/>
            <person name="Yoshida Y."/>
            <person name="Ohtoshi R."/>
            <person name="Malay A.D."/>
            <person name="Moran D.A.P."/>
            <person name="Tomita M."/>
            <person name="Numata K."/>
            <person name="Arakawa K."/>
        </authorList>
    </citation>
    <scope>NUCLEOTIDE SEQUENCE</scope>
</reference>
<comment type="caution">
    <text evidence="2">The sequence shown here is derived from an EMBL/GenBank/DDBJ whole genome shotgun (WGS) entry which is preliminary data.</text>
</comment>